<dbReference type="RefSeq" id="WP_007780536.1">
    <property type="nucleotide sequence ID" value="NZ_CM001441.1"/>
</dbReference>
<dbReference type="AlphaFoldDB" id="H5Y2Q4"/>
<organism evidence="1 2">
    <name type="scientific">Desulfosporosinus youngiae DSM 17734</name>
    <dbReference type="NCBI Taxonomy" id="768710"/>
    <lineage>
        <taxon>Bacteria</taxon>
        <taxon>Bacillati</taxon>
        <taxon>Bacillota</taxon>
        <taxon>Clostridia</taxon>
        <taxon>Eubacteriales</taxon>
        <taxon>Desulfitobacteriaceae</taxon>
        <taxon>Desulfosporosinus</taxon>
    </lineage>
</organism>
<protein>
    <submittedName>
        <fullName evidence="1">Uncharacterized protein</fullName>
    </submittedName>
</protein>
<proteinExistence type="predicted"/>
<dbReference type="OrthoDB" id="1726202at2"/>
<dbReference type="Proteomes" id="UP000005104">
    <property type="component" value="Chromosome"/>
</dbReference>
<accession>H5Y2Q4</accession>
<gene>
    <name evidence="1" type="ORF">DesyoDRAFT_1147</name>
</gene>
<sequence>MAKAKKKYSLEETRHEIRELIKAADDYPKLSNDIPDERHWRDFPGGFRICFTKNCIGEDKRYHLSISNCIRKAKDLEAIAILNLFGVEGEVYETPPYANPNVRHFWWDCNKGLVH</sequence>
<evidence type="ECO:0000313" key="1">
    <source>
        <dbReference type="EMBL" id="EHQ88317.1"/>
    </source>
</evidence>
<keyword evidence="2" id="KW-1185">Reference proteome</keyword>
<dbReference type="EMBL" id="CM001441">
    <property type="protein sequence ID" value="EHQ88317.1"/>
    <property type="molecule type" value="Genomic_DNA"/>
</dbReference>
<name>H5Y2Q4_9FIRM</name>
<evidence type="ECO:0000313" key="2">
    <source>
        <dbReference type="Proteomes" id="UP000005104"/>
    </source>
</evidence>
<dbReference type="HOGENOM" id="CLU_2105089_0_0_9"/>
<reference evidence="1 2" key="1">
    <citation type="submission" date="2011-11" db="EMBL/GenBank/DDBJ databases">
        <title>The Noncontiguous Finished genome of Desulfosporosinus youngiae DSM 17734.</title>
        <authorList>
            <consortium name="US DOE Joint Genome Institute (JGI-PGF)"/>
            <person name="Lucas S."/>
            <person name="Han J."/>
            <person name="Lapidus A."/>
            <person name="Cheng J.-F."/>
            <person name="Goodwin L."/>
            <person name="Pitluck S."/>
            <person name="Peters L."/>
            <person name="Ovchinnikova G."/>
            <person name="Lu M."/>
            <person name="Land M.L."/>
            <person name="Hauser L."/>
            <person name="Pester M."/>
            <person name="Spring S."/>
            <person name="Ollivier B."/>
            <person name="Rattei T."/>
            <person name="Klenk H.-P."/>
            <person name="Wagner M."/>
            <person name="Loy A."/>
            <person name="Woyke T.J."/>
        </authorList>
    </citation>
    <scope>NUCLEOTIDE SEQUENCE [LARGE SCALE GENOMIC DNA]</scope>
    <source>
        <strain evidence="1 2">DSM 17734</strain>
    </source>
</reference>